<comment type="caution">
    <text evidence="2">The sequence shown here is derived from an EMBL/GenBank/DDBJ whole genome shotgun (WGS) entry which is preliminary data.</text>
</comment>
<protein>
    <recommendedName>
        <fullName evidence="4">GTP-binding protein</fullName>
    </recommendedName>
</protein>
<organism evidence="2 3">
    <name type="scientific">Tenacibaculum holothuriorum</name>
    <dbReference type="NCBI Taxonomy" id="1635173"/>
    <lineage>
        <taxon>Bacteria</taxon>
        <taxon>Pseudomonadati</taxon>
        <taxon>Bacteroidota</taxon>
        <taxon>Flavobacteriia</taxon>
        <taxon>Flavobacteriales</taxon>
        <taxon>Flavobacteriaceae</taxon>
        <taxon>Tenacibaculum</taxon>
    </lineage>
</organism>
<dbReference type="OrthoDB" id="1451346at2"/>
<dbReference type="RefSeq" id="WP_086031646.1">
    <property type="nucleotide sequence ID" value="NZ_LAPZ01000017.1"/>
</dbReference>
<evidence type="ECO:0000256" key="1">
    <source>
        <dbReference type="SAM" id="Phobius"/>
    </source>
</evidence>
<keyword evidence="1" id="KW-1133">Transmembrane helix</keyword>
<evidence type="ECO:0000313" key="3">
    <source>
        <dbReference type="Proteomes" id="UP000194221"/>
    </source>
</evidence>
<proteinExistence type="predicted"/>
<dbReference type="STRING" id="1635173.WH52_14235"/>
<keyword evidence="3" id="KW-1185">Reference proteome</keyword>
<feature type="transmembrane region" description="Helical" evidence="1">
    <location>
        <begin position="89"/>
        <end position="115"/>
    </location>
</feature>
<name>A0A1Y2PAW0_9FLAO</name>
<evidence type="ECO:0000313" key="2">
    <source>
        <dbReference type="EMBL" id="OSY86937.1"/>
    </source>
</evidence>
<evidence type="ECO:0008006" key="4">
    <source>
        <dbReference type="Google" id="ProtNLM"/>
    </source>
</evidence>
<dbReference type="Proteomes" id="UP000194221">
    <property type="component" value="Unassembled WGS sequence"/>
</dbReference>
<keyword evidence="1" id="KW-0812">Transmembrane</keyword>
<dbReference type="InParanoid" id="A0A1Y2PAW0"/>
<gene>
    <name evidence="2" type="ORF">WH52_14235</name>
</gene>
<accession>A0A1Y2PAW0</accession>
<keyword evidence="1" id="KW-0472">Membrane</keyword>
<reference evidence="2 3" key="1">
    <citation type="submission" date="2015-03" db="EMBL/GenBank/DDBJ databases">
        <title>Genome sequence of Tenacibaculum sp. S2-2, isolated from intestinal microbiota of sea cucumber, Apostichopus japonicas.</title>
        <authorList>
            <person name="Shao Z."/>
            <person name="Wang L."/>
            <person name="Li X."/>
        </authorList>
    </citation>
    <scope>NUCLEOTIDE SEQUENCE [LARGE SCALE GENOMIC DNA]</scope>
    <source>
        <strain evidence="2 3">S2-2</strain>
    </source>
</reference>
<feature type="transmembrane region" description="Helical" evidence="1">
    <location>
        <begin position="121"/>
        <end position="141"/>
    </location>
</feature>
<dbReference type="AlphaFoldDB" id="A0A1Y2PAW0"/>
<dbReference type="EMBL" id="LAPZ01000017">
    <property type="protein sequence ID" value="OSY86937.1"/>
    <property type="molecule type" value="Genomic_DNA"/>
</dbReference>
<sequence>MDDQLYNQIFFKPRFQIDFGMNADVLLSKISKEITEEDKYKIKLVDNHIVIDVPEKDNHYWSPQLQLEVESLTEETSKIKGLFGPKPQVWSLFMFIHFGVATAFLVFVILAYINVTLDREGIFPIVMLVALPIVWVALYLLGRMGKSTGQPQMDELKNFTKDLLKKIKTN</sequence>